<dbReference type="InterPro" id="IPR015421">
    <property type="entry name" value="PyrdxlP-dep_Trfase_major"/>
</dbReference>
<comment type="similarity">
    <text evidence="2">Belongs to the threonine aldolase family.</text>
</comment>
<dbReference type="FunFam" id="3.40.640.10:FF:000030">
    <property type="entry name" value="Low-specificity L-threonine aldolase"/>
    <property type="match status" value="1"/>
</dbReference>
<dbReference type="SUPFAM" id="SSF53383">
    <property type="entry name" value="PLP-dependent transferases"/>
    <property type="match status" value="1"/>
</dbReference>
<evidence type="ECO:0000313" key="7">
    <source>
        <dbReference type="EMBL" id="SVB65471.1"/>
    </source>
</evidence>
<name>A0A382FU41_9ZZZZ</name>
<evidence type="ECO:0000256" key="5">
    <source>
        <dbReference type="SAM" id="Coils"/>
    </source>
</evidence>
<keyword evidence="5" id="KW-0175">Coiled coil</keyword>
<sequence>MRKAIADAEVGDEHSRSDPTTLLLENKVAELLGKEEAVFLPSGTMCNLIGVAINTSPGDVVMLESNGHILRSETGGPAIVSNVLTDPVDGEKGQFTVAQIEQRLDQTSRYRPPTSLICLEQTHNFAGGTVWPLELWEEVCSFAKSKEMRVHVDGARLLNAVVASGVSAETWASQVDTIWIDFSKGLGAPMGACIAGSAELIDKAWLWKHRLGGAMRQSGLMAAAAIYALDENVERLREDHARAKRLAEALKELGAEVVEPETNIVFFDMTSCGKSNYEVVQELSKKDVQVSEIGNQIRAVTHLDI</sequence>
<dbReference type="PANTHER" id="PTHR48097">
    <property type="entry name" value="L-THREONINE ALDOLASE-RELATED"/>
    <property type="match status" value="1"/>
</dbReference>
<evidence type="ECO:0000256" key="1">
    <source>
        <dbReference type="ARBA" id="ARBA00001933"/>
    </source>
</evidence>
<dbReference type="Gene3D" id="3.90.1150.10">
    <property type="entry name" value="Aspartate Aminotransferase, domain 1"/>
    <property type="match status" value="1"/>
</dbReference>
<keyword evidence="4" id="KW-0456">Lyase</keyword>
<feature type="non-terminal residue" evidence="7">
    <location>
        <position position="305"/>
    </location>
</feature>
<dbReference type="InterPro" id="IPR015422">
    <property type="entry name" value="PyrdxlP-dep_Trfase_small"/>
</dbReference>
<evidence type="ECO:0000256" key="3">
    <source>
        <dbReference type="ARBA" id="ARBA00022898"/>
    </source>
</evidence>
<dbReference type="InterPro" id="IPR015424">
    <property type="entry name" value="PyrdxlP-dep_Trfase"/>
</dbReference>
<proteinExistence type="inferred from homology"/>
<dbReference type="GO" id="GO:0006545">
    <property type="term" value="P:glycine biosynthetic process"/>
    <property type="evidence" value="ECO:0007669"/>
    <property type="project" value="TreeGrafter"/>
</dbReference>
<dbReference type="Pfam" id="PF01212">
    <property type="entry name" value="Beta_elim_lyase"/>
    <property type="match status" value="1"/>
</dbReference>
<keyword evidence="3" id="KW-0663">Pyridoxal phosphate</keyword>
<feature type="coiled-coil region" evidence="5">
    <location>
        <begin position="226"/>
        <end position="253"/>
    </location>
</feature>
<dbReference type="GO" id="GO:0005829">
    <property type="term" value="C:cytosol"/>
    <property type="evidence" value="ECO:0007669"/>
    <property type="project" value="TreeGrafter"/>
</dbReference>
<dbReference type="GO" id="GO:0008732">
    <property type="term" value="F:L-allo-threonine aldolase activity"/>
    <property type="evidence" value="ECO:0007669"/>
    <property type="project" value="TreeGrafter"/>
</dbReference>
<dbReference type="PANTHER" id="PTHR48097:SF9">
    <property type="entry name" value="L-THREONINE ALDOLASE"/>
    <property type="match status" value="1"/>
</dbReference>
<evidence type="ECO:0000256" key="2">
    <source>
        <dbReference type="ARBA" id="ARBA00006966"/>
    </source>
</evidence>
<dbReference type="EMBL" id="UINC01051378">
    <property type="protein sequence ID" value="SVB65471.1"/>
    <property type="molecule type" value="Genomic_DNA"/>
</dbReference>
<evidence type="ECO:0000256" key="4">
    <source>
        <dbReference type="ARBA" id="ARBA00023239"/>
    </source>
</evidence>
<organism evidence="7">
    <name type="scientific">marine metagenome</name>
    <dbReference type="NCBI Taxonomy" id="408172"/>
    <lineage>
        <taxon>unclassified sequences</taxon>
        <taxon>metagenomes</taxon>
        <taxon>ecological metagenomes</taxon>
    </lineage>
</organism>
<dbReference type="InterPro" id="IPR001597">
    <property type="entry name" value="ArAA_b-elim_lyase/Thr_aldolase"/>
</dbReference>
<dbReference type="InterPro" id="IPR023603">
    <property type="entry name" value="Low_specificity_L-TA-like"/>
</dbReference>
<dbReference type="GO" id="GO:0006567">
    <property type="term" value="P:L-threonine catabolic process"/>
    <property type="evidence" value="ECO:0007669"/>
    <property type="project" value="TreeGrafter"/>
</dbReference>
<gene>
    <name evidence="7" type="ORF">METZ01_LOCUS218325</name>
</gene>
<protein>
    <recommendedName>
        <fullName evidence="6">Aromatic amino acid beta-eliminating lyase/threonine aldolase domain-containing protein</fullName>
    </recommendedName>
</protein>
<accession>A0A382FU41</accession>
<dbReference type="Gene3D" id="3.40.640.10">
    <property type="entry name" value="Type I PLP-dependent aspartate aminotransferase-like (Major domain)"/>
    <property type="match status" value="1"/>
</dbReference>
<reference evidence="7" key="1">
    <citation type="submission" date="2018-05" db="EMBL/GenBank/DDBJ databases">
        <authorList>
            <person name="Lanie J.A."/>
            <person name="Ng W.-L."/>
            <person name="Kazmierczak K.M."/>
            <person name="Andrzejewski T.M."/>
            <person name="Davidsen T.M."/>
            <person name="Wayne K.J."/>
            <person name="Tettelin H."/>
            <person name="Glass J.I."/>
            <person name="Rusch D."/>
            <person name="Podicherti R."/>
            <person name="Tsui H.-C.T."/>
            <person name="Winkler M.E."/>
        </authorList>
    </citation>
    <scope>NUCLEOTIDE SEQUENCE</scope>
</reference>
<dbReference type="NCBIfam" id="NF041359">
    <property type="entry name" value="GntG_guanitoxin"/>
    <property type="match status" value="1"/>
</dbReference>
<dbReference type="PIRSF" id="PIRSF017617">
    <property type="entry name" value="Thr_aldolase"/>
    <property type="match status" value="1"/>
</dbReference>
<dbReference type="AlphaFoldDB" id="A0A382FU41"/>
<feature type="domain" description="Aromatic amino acid beta-eliminating lyase/threonine aldolase" evidence="6">
    <location>
        <begin position="1"/>
        <end position="270"/>
    </location>
</feature>
<evidence type="ECO:0000259" key="6">
    <source>
        <dbReference type="Pfam" id="PF01212"/>
    </source>
</evidence>
<comment type="cofactor">
    <cofactor evidence="1">
        <name>pyridoxal 5'-phosphate</name>
        <dbReference type="ChEBI" id="CHEBI:597326"/>
    </cofactor>
</comment>